<feature type="signal peptide" evidence="1">
    <location>
        <begin position="1"/>
        <end position="17"/>
    </location>
</feature>
<proteinExistence type="predicted"/>
<gene>
    <name evidence="2" type="ORF">GENT11_06300</name>
</gene>
<keyword evidence="1" id="KW-0732">Signal</keyword>
<dbReference type="Proteomes" id="UP001319865">
    <property type="component" value="Chromosome"/>
</dbReference>
<dbReference type="RefSeq" id="WP_229331041.1">
    <property type="nucleotide sequence ID" value="NZ_AP025183.1"/>
</dbReference>
<evidence type="ECO:0000256" key="1">
    <source>
        <dbReference type="SAM" id="SignalP"/>
    </source>
</evidence>
<evidence type="ECO:0000313" key="3">
    <source>
        <dbReference type="Proteomes" id="UP001319865"/>
    </source>
</evidence>
<reference evidence="2 3" key="2">
    <citation type="journal article" date="2022" name="Microorganisms">
        <title>Complete Genome Sequences of Two Flavobacterium ammonificans Strains and a Flavobacterium ammoniigenes Strain of Ammonifying Bacterioplankton Isolated from Surface River Water.</title>
        <authorList>
            <person name="Suda W."/>
            <person name="Ogata Y."/>
            <person name="Shindo C."/>
            <person name="Watanabe K."/>
        </authorList>
    </citation>
    <scope>NUCLEOTIDE SEQUENCE [LARGE SCALE GENOMIC DNA]</scope>
    <source>
        <strain evidence="2 3">GENT11</strain>
    </source>
</reference>
<reference evidence="2 3" key="1">
    <citation type="journal article" date="2022" name="Int. J. Syst. Evol. Microbiol.">
        <title>Flavobacterium ammonificans sp. nov. and Flavobacterium ammoniigenes sp. nov., ammonifying bacteria isolated from surface river water.</title>
        <authorList>
            <person name="Watanabe K."/>
            <person name="Kitamura T."/>
            <person name="Ogata Y."/>
            <person name="Shindo C."/>
            <person name="Suda W."/>
        </authorList>
    </citation>
    <scope>NUCLEOTIDE SEQUENCE [LARGE SCALE GENOMIC DNA]</scope>
    <source>
        <strain evidence="2 3">GENT11</strain>
    </source>
</reference>
<keyword evidence="3" id="KW-1185">Reference proteome</keyword>
<dbReference type="InterPro" id="IPR019861">
    <property type="entry name" value="PorP/SprF_Bacteroidetes"/>
</dbReference>
<protein>
    <submittedName>
        <fullName evidence="2">Membrane protein</fullName>
    </submittedName>
</protein>
<feature type="chain" id="PRO_5046810215" evidence="1">
    <location>
        <begin position="18"/>
        <end position="302"/>
    </location>
</feature>
<dbReference type="NCBIfam" id="TIGR03519">
    <property type="entry name" value="T9SS_PorP_fam"/>
    <property type="match status" value="1"/>
</dbReference>
<accession>A0ABM7V084</accession>
<dbReference type="Pfam" id="PF11751">
    <property type="entry name" value="PorP_SprF"/>
    <property type="match status" value="1"/>
</dbReference>
<evidence type="ECO:0000313" key="2">
    <source>
        <dbReference type="EMBL" id="BDB52318.1"/>
    </source>
</evidence>
<dbReference type="EMBL" id="AP025183">
    <property type="protein sequence ID" value="BDB52318.1"/>
    <property type="molecule type" value="Genomic_DNA"/>
</dbReference>
<name>A0ABM7V084_9FLAO</name>
<sequence length="302" mass="34258">MKKLFSLVVLMSLSVWGQQEPQYTQYMFNPTVINPAYAGSMDYGTIFSMYRAQWLGLEGAPRTLNLAYHQPIENSRIGIGVNLLHDQIGPTNTTFAAVDVSYTIVFANESRLAFGVKAAGELFAIDNQKLNNYNPEDPFLQLNMINQFSPNVGVGLYYYKENSYLGLSVPRLLETRFVDAIAFSNTKRKQHFYFVGGKVYNLTYNLKFKPAFVTKVVAGAPLQVDLTTNFLYNERLTFGLAYRWSAAVSALVGFRVNDRLSIGYGYDRETTRLSNFNSGSHELFLQFDLLRNGQTVETTRFF</sequence>
<organism evidence="2 3">
    <name type="scientific">Flavobacterium ammonificans</name>
    <dbReference type="NCBI Taxonomy" id="1751056"/>
    <lineage>
        <taxon>Bacteria</taxon>
        <taxon>Pseudomonadati</taxon>
        <taxon>Bacteroidota</taxon>
        <taxon>Flavobacteriia</taxon>
        <taxon>Flavobacteriales</taxon>
        <taxon>Flavobacteriaceae</taxon>
        <taxon>Flavobacterium</taxon>
    </lineage>
</organism>